<sequence length="319" mass="36444">MLLWPPLTGTQLSPVAPRSWAPLSDRTLCNRHDQRSKPGEGIRCCVRLQPRYIRSIPPLPFSLPFAPIPSYLPITLSFPHCLSVKPNTYLFPPRSKTSAGEGGCWLHLLLERPAKGRATRRWRHLCHLERHRWTTALSATGSVEAKDKFYEDIHALLVTVPKADKFIVIGDFNASVGTDHVTWSRVFGPHGLASFNDSGLLLLQTYAEHRLILTNTFFCILMRQKATWVYPRSRHWHLLDNGLVNRLANLPVADEENSVEKRGCQPKDMVQSTTLDVLDRTRRQHQDWFDNNDAAINALLTEKNRRKTIKKHALSQRQG</sequence>
<gene>
    <name evidence="1" type="ORF">SSLN_LOCUS3106</name>
</gene>
<dbReference type="AlphaFoldDB" id="A0A183SFV8"/>
<dbReference type="EMBL" id="UYSU01032430">
    <property type="protein sequence ID" value="VDL89491.1"/>
    <property type="molecule type" value="Genomic_DNA"/>
</dbReference>
<organism evidence="3">
    <name type="scientific">Schistocephalus solidus</name>
    <name type="common">Tapeworm</name>
    <dbReference type="NCBI Taxonomy" id="70667"/>
    <lineage>
        <taxon>Eukaryota</taxon>
        <taxon>Metazoa</taxon>
        <taxon>Spiralia</taxon>
        <taxon>Lophotrochozoa</taxon>
        <taxon>Platyhelminthes</taxon>
        <taxon>Cestoda</taxon>
        <taxon>Eucestoda</taxon>
        <taxon>Diphyllobothriidea</taxon>
        <taxon>Diphyllobothriidae</taxon>
        <taxon>Schistocephalus</taxon>
    </lineage>
</organism>
<evidence type="ECO:0000313" key="3">
    <source>
        <dbReference type="WBParaSite" id="SSLN_0000320601-mRNA-1"/>
    </source>
</evidence>
<dbReference type="SUPFAM" id="SSF56219">
    <property type="entry name" value="DNase I-like"/>
    <property type="match status" value="1"/>
</dbReference>
<dbReference type="InterPro" id="IPR036691">
    <property type="entry name" value="Endo/exonu/phosph_ase_sf"/>
</dbReference>
<dbReference type="Proteomes" id="UP000275846">
    <property type="component" value="Unassembled WGS sequence"/>
</dbReference>
<accession>A0A183SFV8</accession>
<evidence type="ECO:0000313" key="1">
    <source>
        <dbReference type="EMBL" id="VDL89491.1"/>
    </source>
</evidence>
<proteinExistence type="predicted"/>
<reference evidence="3" key="1">
    <citation type="submission" date="2016-06" db="UniProtKB">
        <authorList>
            <consortium name="WormBaseParasite"/>
        </authorList>
    </citation>
    <scope>IDENTIFICATION</scope>
</reference>
<protein>
    <submittedName>
        <fullName evidence="3">Endo/exonuclease/phosphatase domain-containing protein</fullName>
    </submittedName>
</protein>
<dbReference type="Gene3D" id="3.60.10.10">
    <property type="entry name" value="Endonuclease/exonuclease/phosphatase"/>
    <property type="match status" value="1"/>
</dbReference>
<keyword evidence="2" id="KW-1185">Reference proteome</keyword>
<evidence type="ECO:0000313" key="2">
    <source>
        <dbReference type="Proteomes" id="UP000275846"/>
    </source>
</evidence>
<name>A0A183SFV8_SCHSO</name>
<dbReference type="WBParaSite" id="SSLN_0000320601-mRNA-1">
    <property type="protein sequence ID" value="SSLN_0000320601-mRNA-1"/>
    <property type="gene ID" value="SSLN_0000320601"/>
</dbReference>
<reference evidence="1 2" key="2">
    <citation type="submission" date="2018-11" db="EMBL/GenBank/DDBJ databases">
        <authorList>
            <consortium name="Pathogen Informatics"/>
        </authorList>
    </citation>
    <scope>NUCLEOTIDE SEQUENCE [LARGE SCALE GENOMIC DNA]</scope>
    <source>
        <strain evidence="1 2">NST_G2</strain>
    </source>
</reference>